<feature type="compositionally biased region" description="Polar residues" evidence="6">
    <location>
        <begin position="2044"/>
        <end position="2053"/>
    </location>
</feature>
<feature type="region of interest" description="Disordered" evidence="6">
    <location>
        <begin position="399"/>
        <end position="424"/>
    </location>
</feature>
<feature type="domain" description="Doublecortin" evidence="7">
    <location>
        <begin position="153"/>
        <end position="232"/>
    </location>
</feature>
<feature type="compositionally biased region" description="Basic and acidic residues" evidence="6">
    <location>
        <begin position="797"/>
        <end position="806"/>
    </location>
</feature>
<gene>
    <name evidence="9" type="primary">rp1l1a</name>
</gene>
<feature type="compositionally biased region" description="Polar residues" evidence="6">
    <location>
        <begin position="1437"/>
        <end position="1477"/>
    </location>
</feature>
<feature type="compositionally biased region" description="Basic residues" evidence="6">
    <location>
        <begin position="465"/>
        <end position="477"/>
    </location>
</feature>
<evidence type="ECO:0000256" key="5">
    <source>
        <dbReference type="ARBA" id="ARBA00023273"/>
    </source>
</evidence>
<name>A0A6P7JFG5_9TELE</name>
<evidence type="ECO:0000259" key="7">
    <source>
        <dbReference type="PROSITE" id="PS50309"/>
    </source>
</evidence>
<feature type="compositionally biased region" description="Polar residues" evidence="6">
    <location>
        <begin position="1484"/>
        <end position="1494"/>
    </location>
</feature>
<dbReference type="GeneID" id="114444930"/>
<feature type="compositionally biased region" description="Polar residues" evidence="6">
    <location>
        <begin position="2357"/>
        <end position="2369"/>
    </location>
</feature>
<feature type="region of interest" description="Disordered" evidence="6">
    <location>
        <begin position="2113"/>
        <end position="2427"/>
    </location>
</feature>
<feature type="compositionally biased region" description="Polar residues" evidence="6">
    <location>
        <begin position="607"/>
        <end position="636"/>
    </location>
</feature>
<feature type="compositionally biased region" description="Acidic residues" evidence="6">
    <location>
        <begin position="2145"/>
        <end position="2156"/>
    </location>
</feature>
<feature type="region of interest" description="Disordered" evidence="6">
    <location>
        <begin position="240"/>
        <end position="330"/>
    </location>
</feature>
<feature type="compositionally biased region" description="Low complexity" evidence="6">
    <location>
        <begin position="927"/>
        <end position="939"/>
    </location>
</feature>
<dbReference type="GO" id="GO:0005930">
    <property type="term" value="C:axoneme"/>
    <property type="evidence" value="ECO:0007669"/>
    <property type="project" value="TreeGrafter"/>
</dbReference>
<feature type="compositionally biased region" description="Polar residues" evidence="6">
    <location>
        <begin position="1033"/>
        <end position="1048"/>
    </location>
</feature>
<feature type="compositionally biased region" description="Polar residues" evidence="6">
    <location>
        <begin position="1552"/>
        <end position="1563"/>
    </location>
</feature>
<feature type="region of interest" description="Disordered" evidence="6">
    <location>
        <begin position="129"/>
        <end position="148"/>
    </location>
</feature>
<dbReference type="GO" id="GO:0060041">
    <property type="term" value="P:retina development in camera-type eye"/>
    <property type="evidence" value="ECO:0007669"/>
    <property type="project" value="TreeGrafter"/>
</dbReference>
<feature type="compositionally biased region" description="Low complexity" evidence="6">
    <location>
        <begin position="311"/>
        <end position="321"/>
    </location>
</feature>
<comment type="subcellular location">
    <subcellularLocation>
        <location evidence="1">Cell projection</location>
    </subcellularLocation>
    <subcellularLocation>
        <location evidence="2">Cytoplasm</location>
    </subcellularLocation>
</comment>
<evidence type="ECO:0000256" key="4">
    <source>
        <dbReference type="ARBA" id="ARBA00022737"/>
    </source>
</evidence>
<evidence type="ECO:0000256" key="6">
    <source>
        <dbReference type="SAM" id="MobiDB-lite"/>
    </source>
</evidence>
<feature type="compositionally biased region" description="Polar residues" evidence="6">
    <location>
        <begin position="719"/>
        <end position="733"/>
    </location>
</feature>
<keyword evidence="8" id="KW-1185">Reference proteome</keyword>
<feature type="compositionally biased region" description="Basic and acidic residues" evidence="6">
    <location>
        <begin position="1495"/>
        <end position="1506"/>
    </location>
</feature>
<feature type="compositionally biased region" description="Low complexity" evidence="6">
    <location>
        <begin position="1538"/>
        <end position="1548"/>
    </location>
</feature>
<protein>
    <submittedName>
        <fullName evidence="9">Retinitis pigmentosa 1-like 1 protein</fullName>
    </submittedName>
</protein>
<feature type="compositionally biased region" description="Low complexity" evidence="6">
    <location>
        <begin position="1896"/>
        <end position="1909"/>
    </location>
</feature>
<feature type="compositionally biased region" description="Low complexity" evidence="6">
    <location>
        <begin position="840"/>
        <end position="854"/>
    </location>
</feature>
<dbReference type="RefSeq" id="XP_028275634.1">
    <property type="nucleotide sequence ID" value="XM_028419833.1"/>
</dbReference>
<keyword evidence="4" id="KW-0677">Repeat</keyword>
<feature type="region of interest" description="Disordered" evidence="6">
    <location>
        <begin position="573"/>
        <end position="1619"/>
    </location>
</feature>
<dbReference type="GO" id="GO:0035556">
    <property type="term" value="P:intracellular signal transduction"/>
    <property type="evidence" value="ECO:0007669"/>
    <property type="project" value="InterPro"/>
</dbReference>
<feature type="compositionally biased region" description="Basic and acidic residues" evidence="6">
    <location>
        <begin position="1286"/>
        <end position="1303"/>
    </location>
</feature>
<feature type="compositionally biased region" description="Low complexity" evidence="6">
    <location>
        <begin position="1095"/>
        <end position="1108"/>
    </location>
</feature>
<feature type="compositionally biased region" description="Low complexity" evidence="6">
    <location>
        <begin position="947"/>
        <end position="957"/>
    </location>
</feature>
<feature type="compositionally biased region" description="Basic residues" evidence="6">
    <location>
        <begin position="1230"/>
        <end position="1239"/>
    </location>
</feature>
<feature type="domain" description="Doublecortin" evidence="7">
    <location>
        <begin position="36"/>
        <end position="118"/>
    </location>
</feature>
<feature type="compositionally biased region" description="Basic and acidic residues" evidence="6">
    <location>
        <begin position="1834"/>
        <end position="1851"/>
    </location>
</feature>
<dbReference type="PROSITE" id="PS50309">
    <property type="entry name" value="DC"/>
    <property type="match status" value="2"/>
</dbReference>
<feature type="region of interest" description="Disordered" evidence="6">
    <location>
        <begin position="1"/>
        <end position="24"/>
    </location>
</feature>
<feature type="compositionally biased region" description="Low complexity" evidence="6">
    <location>
        <begin position="2292"/>
        <end position="2309"/>
    </location>
</feature>
<feature type="region of interest" description="Disordered" evidence="6">
    <location>
        <begin position="1634"/>
        <end position="1701"/>
    </location>
</feature>
<feature type="compositionally biased region" description="Low complexity" evidence="6">
    <location>
        <begin position="907"/>
        <end position="919"/>
    </location>
</feature>
<dbReference type="OrthoDB" id="9895813at2759"/>
<feature type="compositionally biased region" description="Polar residues" evidence="6">
    <location>
        <begin position="1267"/>
        <end position="1276"/>
    </location>
</feature>
<feature type="compositionally biased region" description="Polar residues" evidence="6">
    <location>
        <begin position="884"/>
        <end position="897"/>
    </location>
</feature>
<feature type="compositionally biased region" description="Acidic residues" evidence="6">
    <location>
        <begin position="1635"/>
        <end position="1682"/>
    </location>
</feature>
<feature type="region of interest" description="Disordered" evidence="6">
    <location>
        <begin position="2007"/>
        <end position="2069"/>
    </location>
</feature>
<feature type="compositionally biased region" description="Basic and acidic residues" evidence="6">
    <location>
        <begin position="1358"/>
        <end position="1368"/>
    </location>
</feature>
<evidence type="ECO:0000256" key="2">
    <source>
        <dbReference type="ARBA" id="ARBA00004496"/>
    </source>
</evidence>
<evidence type="ECO:0000313" key="9">
    <source>
        <dbReference type="RefSeq" id="XP_028275634.1"/>
    </source>
</evidence>
<feature type="compositionally biased region" description="Low complexity" evidence="6">
    <location>
        <begin position="1577"/>
        <end position="1588"/>
    </location>
</feature>
<evidence type="ECO:0000256" key="1">
    <source>
        <dbReference type="ARBA" id="ARBA00004316"/>
    </source>
</evidence>
<feature type="compositionally biased region" description="Polar residues" evidence="6">
    <location>
        <begin position="1690"/>
        <end position="1701"/>
    </location>
</feature>
<dbReference type="GO" id="GO:0042461">
    <property type="term" value="P:photoreceptor cell development"/>
    <property type="evidence" value="ECO:0007669"/>
    <property type="project" value="TreeGrafter"/>
</dbReference>
<feature type="compositionally biased region" description="Low complexity" evidence="6">
    <location>
        <begin position="1304"/>
        <end position="1314"/>
    </location>
</feature>
<evidence type="ECO:0000256" key="3">
    <source>
        <dbReference type="ARBA" id="ARBA00022490"/>
    </source>
</evidence>
<feature type="region of interest" description="Disordered" evidence="6">
    <location>
        <begin position="1793"/>
        <end position="1936"/>
    </location>
</feature>
<feature type="region of interest" description="Disordered" evidence="6">
    <location>
        <begin position="451"/>
        <end position="484"/>
    </location>
</feature>
<feature type="compositionally biased region" description="Low complexity" evidence="6">
    <location>
        <begin position="996"/>
        <end position="1010"/>
    </location>
</feature>
<feature type="compositionally biased region" description="Acidic residues" evidence="6">
    <location>
        <begin position="2314"/>
        <end position="2324"/>
    </location>
</feature>
<dbReference type="InParanoid" id="A0A6P7JFG5"/>
<evidence type="ECO:0000313" key="8">
    <source>
        <dbReference type="Proteomes" id="UP000515145"/>
    </source>
</evidence>
<proteinExistence type="predicted"/>
<keyword evidence="3" id="KW-0963">Cytoplasm</keyword>
<feature type="compositionally biased region" description="Basic and acidic residues" evidence="6">
    <location>
        <begin position="1591"/>
        <end position="1603"/>
    </location>
</feature>
<feature type="compositionally biased region" description="Polar residues" evidence="6">
    <location>
        <begin position="741"/>
        <end position="762"/>
    </location>
</feature>
<feature type="compositionally biased region" description="Acidic residues" evidence="6">
    <location>
        <begin position="2202"/>
        <end position="2235"/>
    </location>
</feature>
<dbReference type="GO" id="GO:0035082">
    <property type="term" value="P:axoneme assembly"/>
    <property type="evidence" value="ECO:0007669"/>
    <property type="project" value="TreeGrafter"/>
</dbReference>
<feature type="compositionally biased region" description="Acidic residues" evidence="6">
    <location>
        <begin position="2164"/>
        <end position="2193"/>
    </location>
</feature>
<feature type="compositionally biased region" description="Acidic residues" evidence="6">
    <location>
        <begin position="1852"/>
        <end position="1865"/>
    </location>
</feature>
<dbReference type="FunFam" id="3.10.20.230:FF:000006">
    <property type="entry name" value="Oxygen-regulated protein 1"/>
    <property type="match status" value="1"/>
</dbReference>
<dbReference type="Proteomes" id="UP000515145">
    <property type="component" value="Chromosome 2"/>
</dbReference>
<feature type="compositionally biased region" description="Basic and acidic residues" evidence="6">
    <location>
        <begin position="637"/>
        <end position="646"/>
    </location>
</feature>
<sequence length="2427" mass="261896">MHSVQTRLWDPRPPHKHASPLPAPRLAHVTTATPAKRITFYKSGDVQFGGIRMAIHKRSFKCFDALLDDLSQKVPLPFGVRTVTTPRGTHAIQHLEQLQDGGCYLCSDRRHAKPINMELVSKRPGIWYHHSRRPQRPESSSATPPGHLPYRQRRILLVKNTEPGMRRSIVLTRRSTRSLRAFLDEVSEVMQFHVRKLYTAEGRRIDSVQTLMTCPSALVCVGREAFSPMLINFIKKSSEEKLPGLGNRSPGLGPRTPGNGARSPGTQGLRSPPHGAHSRASEYSEGHESKKNVNFGLETKKSIIHPRSDSSTRSARFSLSSEKSYGNGVSTCSQARPAIMNDDIEKRVLVNKDGSLSVEMRVRFRLQNDETLQWSTQIKKSPSLTNECCPLSEAQPHYLQPGQSESCSDPDSIDPEGVDYSSQPLPCSMEGNRCPCCYQRQEQQYDLWENPAHSHKQPPVPPPHRSSHTHTMVRHTHSSSSSSSCNSRRVVRCRARLSSCGGGSGSEQSQLVQEEMCVTEQVEHSVEVEQNGDTHVEVCKVSRCCSRSEVVAMDNSLRPLSRKSVEGELMAVEDDAERPLSAVSTSSHVLQSLKEDQDDDEDDLPPSVSQCSHSNELTPTPDTQLNENPTSSISPNKNDKDEERGSRAVSAASSCQCGADEVDRALSSTSKKEEEVAEDEGERMKSAVSRLSSPTAHSQQSAASSVCSKCGGCKRSVTSERSNQSNRASPNQDEGNEDTASDVSTQSNKSNLTNHGRLSAVSNVLEGRASRTSNAEEERAPSAASAKSHRSNRSHRSACEKQDERSPSAMSAKSCKSHKSTREAPENSSREEAEGDNAAERAASSLSARSGASVKSHKSNCQSGSKVASPTDNTAVEEDELNNRAPSSLSVRSNVSAMSGKAERPDSVASAKSNVSAKSGKAERPDSVASAKSNVSAKSGKAERPDSVASAKSNVSAKSHKSTCSHCAKAASPGEEAAEEVTVEATGELETEERAASAMSAKSNKSNKSTKAQERSLSPRSEAVEDGEVRAASQMSGRSVKSNKSTKSMKSHCTEKAVSPSSNVAEEKEIEEEETQPRPESQLSSKSEKAEERAASALSVRSAASAKSHNSKTEAVDGMEEDRAPSAMSGRSHTSAKSSKSQKSNHKAASPSPNAETEERVASAMSAKSKTSHRSAKSPNIVTIKTPEQVDEEGNERALSAASKQSNHHTTAEADGEPESRSAGQTLSPKRARSARSRSPKPPSQSPVQQLLPGPGAGEARGPSALSVRSTASAKSGRSKCSCRATSEKATEEKEREETKEASEQAASIRSSSSKRQGRESAGTEEPLSRNSSGSVSLGLPEDQEESESVKSSVSVHKNTESAKEADSHSPPTVDIPTIKTPGAGEEEAEQNTDRAGSVVSVKSSKSHKSCCNCSVKSGQLKSKDKLSAEVGKDVETQSVKSVSNLAAPDNRTSSAMSSASTKVRNKSSAKSANNTLMPLRPDSATSAHSQSKIKVSEPAKSDHLTPVKSHSAKSTAGSESGSVKSSKSQKKEAPVKSSSPSHSSRPCSKVETGSESTLSHSLSAADLLKETMGAARPPSQQSKSSKSQSKKSESRPRSREGVLELTPTYLPNASPNEVVSDWLRSIPADSSMLELDDELNEDEGMPQDENAEKEEKVEPEEEEKKDEENCDVAQEEEESADPAEAVGTPHTNAPLLSSDSLPRNWHSSTAVMKVLLTSSLGRCRSLPEVSPVYGRRLSTSARGLLDCLAQLQLIEPAVSPGSYPQKHHNQQYEDIMAILQSLWLTEPRDLGAKEAKDSGAEQVTPPQSSSGVGMSSGSGGSGKENENQGGEETPPKETESLHEDEAQGKVEEEEEVKENEDEAEEAKADTSEEQSEEQSTVPQSLDSPKATENPSSSDKSSANDSFKSPTDNEQEQLEDSSSGTPPTVVHAPLSKRLSQDPDPVWVLQLLKKLEKQFMNHYINAMAEFKVRWDLEDSLMLDTMISELREEVSRRIQSSIEREMRKIQSRAGRVGKSPRPPQGANLSRESTMTDKRRRMLKVMKNQSAMTADSLSDGEMTGEFSDQRSDDEYCPCDACVRKKMAARPFKTNPLAAEAPVMMEFDLLKILQLKKSPSPSSAPVPPPVEVKGDSVVIDEEGRNLEVVQEEEEEEEETKEDIKADIVLEETIAEEDEEEEEGGTDGEENGEEEEEECQCHCNRDEEGEVETGEEEEAQETSDNTADEEKEETGEDETGGNEGETGTGEEEEESDKGTVKEATTGEGETTEDCEEEEEEGGAANEESTPVEGFEEGIGASSEEGATPEGTAAAVCVTEGEEADAEDSDGDGKPPSADSALEDAVEEFTPEEPKKEDVTLLHQFTRTSVESQPGSLEDIDMNSPSIPLDAIEVPKVDDSVSTGGGAGHRRSRSPARVKRRKPKEGDDEMENS</sequence>
<dbReference type="SUPFAM" id="SSF89837">
    <property type="entry name" value="Doublecortin (DC)"/>
    <property type="match status" value="2"/>
</dbReference>
<dbReference type="Pfam" id="PF03607">
    <property type="entry name" value="DCX"/>
    <property type="match status" value="2"/>
</dbReference>
<dbReference type="CTD" id="101882236"/>
<organism evidence="8 9">
    <name type="scientific">Parambassis ranga</name>
    <name type="common">Indian glassy fish</name>
    <dbReference type="NCBI Taxonomy" id="210632"/>
    <lineage>
        <taxon>Eukaryota</taxon>
        <taxon>Metazoa</taxon>
        <taxon>Chordata</taxon>
        <taxon>Craniata</taxon>
        <taxon>Vertebrata</taxon>
        <taxon>Euteleostomi</taxon>
        <taxon>Actinopterygii</taxon>
        <taxon>Neopterygii</taxon>
        <taxon>Teleostei</taxon>
        <taxon>Neoteleostei</taxon>
        <taxon>Acanthomorphata</taxon>
        <taxon>Ovalentaria</taxon>
        <taxon>Ambassidae</taxon>
        <taxon>Parambassis</taxon>
    </lineage>
</organism>
<feature type="compositionally biased region" description="Polar residues" evidence="6">
    <location>
        <begin position="689"/>
        <end position="707"/>
    </location>
</feature>
<feature type="compositionally biased region" description="Basic and acidic residues" evidence="6">
    <location>
        <begin position="279"/>
        <end position="291"/>
    </location>
</feature>
<dbReference type="PANTHER" id="PTHR23005:SF3">
    <property type="entry name" value="RETINITIS PIGMENTOSA 1-LIKE 1 PROTEIN"/>
    <property type="match status" value="1"/>
</dbReference>
<feature type="compositionally biased region" description="Polar residues" evidence="6">
    <location>
        <begin position="1129"/>
        <end position="1142"/>
    </location>
</feature>
<feature type="compositionally biased region" description="Basic residues" evidence="6">
    <location>
        <begin position="787"/>
        <end position="796"/>
    </location>
</feature>
<feature type="compositionally biased region" description="Acidic residues" evidence="6">
    <location>
        <begin position="2264"/>
        <end position="2276"/>
    </location>
</feature>
<feature type="compositionally biased region" description="Polar residues" evidence="6">
    <location>
        <begin position="1881"/>
        <end position="1895"/>
    </location>
</feature>
<feature type="compositionally biased region" description="Polar residues" evidence="6">
    <location>
        <begin position="859"/>
        <end position="874"/>
    </location>
</feature>
<feature type="compositionally biased region" description="Basic and acidic residues" evidence="6">
    <location>
        <begin position="820"/>
        <end position="832"/>
    </location>
</feature>
<accession>A0A6P7JFG5</accession>
<feature type="compositionally biased region" description="Low complexity" evidence="6">
    <location>
        <begin position="1518"/>
        <end position="1527"/>
    </location>
</feature>
<dbReference type="Gene3D" id="3.10.20.230">
    <property type="entry name" value="Doublecortin domain"/>
    <property type="match status" value="2"/>
</dbReference>
<feature type="compositionally biased region" description="Acidic residues" evidence="6">
    <location>
        <begin position="2335"/>
        <end position="2345"/>
    </location>
</feature>
<dbReference type="PANTHER" id="PTHR23005">
    <property type="entry name" value="RETINITIS PIGMENTOSA 1 PROTEIN"/>
    <property type="match status" value="1"/>
</dbReference>
<feature type="compositionally biased region" description="Basic and acidic residues" evidence="6">
    <location>
        <begin position="1422"/>
        <end position="1436"/>
    </location>
</feature>
<feature type="compositionally biased region" description="Basic residues" evidence="6">
    <location>
        <begin position="2402"/>
        <end position="2417"/>
    </location>
</feature>
<dbReference type="InterPro" id="IPR036572">
    <property type="entry name" value="Doublecortin_dom_sf"/>
</dbReference>
<keyword evidence="5" id="KW-0966">Cell projection</keyword>
<dbReference type="SMART" id="SM00537">
    <property type="entry name" value="DCX"/>
    <property type="match status" value="2"/>
</dbReference>
<feature type="compositionally biased region" description="Basic and acidic residues" evidence="6">
    <location>
        <begin position="298"/>
        <end position="310"/>
    </location>
</feature>
<dbReference type="InterPro" id="IPR003533">
    <property type="entry name" value="Doublecortin_dom"/>
</dbReference>
<feature type="compositionally biased region" description="Acidic residues" evidence="6">
    <location>
        <begin position="976"/>
        <end position="991"/>
    </location>
</feature>
<reference evidence="9" key="1">
    <citation type="submission" date="2025-08" db="UniProtKB">
        <authorList>
            <consortium name="RefSeq"/>
        </authorList>
    </citation>
    <scope>IDENTIFICATION</scope>
</reference>